<dbReference type="RefSeq" id="WP_148594062.1">
    <property type="nucleotide sequence ID" value="NZ_CP042997.1"/>
</dbReference>
<dbReference type="KEGG" id="agv:OJF2_26230"/>
<gene>
    <name evidence="3" type="primary">novG</name>
    <name evidence="3" type="ORF">OJF2_26230</name>
</gene>
<dbReference type="SMART" id="SM00470">
    <property type="entry name" value="ParB"/>
    <property type="match status" value="1"/>
</dbReference>
<evidence type="ECO:0000313" key="4">
    <source>
        <dbReference type="Proteomes" id="UP000324233"/>
    </source>
</evidence>
<organism evidence="3 4">
    <name type="scientific">Aquisphaera giovannonii</name>
    <dbReference type="NCBI Taxonomy" id="406548"/>
    <lineage>
        <taxon>Bacteria</taxon>
        <taxon>Pseudomonadati</taxon>
        <taxon>Planctomycetota</taxon>
        <taxon>Planctomycetia</taxon>
        <taxon>Isosphaerales</taxon>
        <taxon>Isosphaeraceae</taxon>
        <taxon>Aquisphaera</taxon>
    </lineage>
</organism>
<dbReference type="AlphaFoldDB" id="A0A5B9W1E1"/>
<name>A0A5B9W1E1_9BACT</name>
<protein>
    <submittedName>
        <fullName evidence="3">Transcriptional regulator NovG</fullName>
    </submittedName>
</protein>
<dbReference type="SUPFAM" id="SSF110849">
    <property type="entry name" value="ParB/Sulfiredoxin"/>
    <property type="match status" value="1"/>
</dbReference>
<evidence type="ECO:0000313" key="3">
    <source>
        <dbReference type="EMBL" id="QEH34089.1"/>
    </source>
</evidence>
<reference evidence="3 4" key="1">
    <citation type="submission" date="2019-08" db="EMBL/GenBank/DDBJ databases">
        <title>Deep-cultivation of Planctomycetes and their phenomic and genomic characterization uncovers novel biology.</title>
        <authorList>
            <person name="Wiegand S."/>
            <person name="Jogler M."/>
            <person name="Boedeker C."/>
            <person name="Pinto D."/>
            <person name="Vollmers J."/>
            <person name="Rivas-Marin E."/>
            <person name="Kohn T."/>
            <person name="Peeters S.H."/>
            <person name="Heuer A."/>
            <person name="Rast P."/>
            <person name="Oberbeckmann S."/>
            <person name="Bunk B."/>
            <person name="Jeske O."/>
            <person name="Meyerdierks A."/>
            <person name="Storesund J.E."/>
            <person name="Kallscheuer N."/>
            <person name="Luecker S."/>
            <person name="Lage O.M."/>
            <person name="Pohl T."/>
            <person name="Merkel B.J."/>
            <person name="Hornburger P."/>
            <person name="Mueller R.-W."/>
            <person name="Bruemmer F."/>
            <person name="Labrenz M."/>
            <person name="Spormann A.M."/>
            <person name="Op den Camp H."/>
            <person name="Overmann J."/>
            <person name="Amann R."/>
            <person name="Jetten M.S.M."/>
            <person name="Mascher T."/>
            <person name="Medema M.H."/>
            <person name="Devos D.P."/>
            <person name="Kaster A.-K."/>
            <person name="Ovreas L."/>
            <person name="Rohde M."/>
            <person name="Galperin M.Y."/>
            <person name="Jogler C."/>
        </authorList>
    </citation>
    <scope>NUCLEOTIDE SEQUENCE [LARGE SCALE GENOMIC DNA]</scope>
    <source>
        <strain evidence="3 4">OJF2</strain>
    </source>
</reference>
<proteinExistence type="predicted"/>
<feature type="region of interest" description="Disordered" evidence="1">
    <location>
        <begin position="160"/>
        <end position="209"/>
    </location>
</feature>
<dbReference type="InterPro" id="IPR003115">
    <property type="entry name" value="ParB_N"/>
</dbReference>
<dbReference type="OrthoDB" id="255855at2"/>
<dbReference type="EMBL" id="CP042997">
    <property type="protein sequence ID" value="QEH34089.1"/>
    <property type="molecule type" value="Genomic_DNA"/>
</dbReference>
<dbReference type="Proteomes" id="UP000324233">
    <property type="component" value="Chromosome"/>
</dbReference>
<sequence>MDIRNVALNDLILDQNLYLRDRLDDFTVERYADSWDRLPPITLYEVDGKLLIADGFHRHAAAVMLGKRTIPAEVRAGTFTEALDFAASVNLFHGLPLTRSERRRAVEVKLKLHHDWSDRRMAEELAVSRELVAKIRRQLIEGNQIPNNPGRVGADGKLYTSAGLPRPKLEESYPEPAQFQDDFDSRPERGRRGMSGAAVHQDEAPGKARGKASIAEEVHFQGGEDPRVVAAQPPVDVSAPTIDEMLELMANRIQEVLDWTKAEGFPESYREAGANARGQFQAVAFNLYRRAEVLRKG</sequence>
<feature type="domain" description="ParB-like N-terminal" evidence="2">
    <location>
        <begin position="4"/>
        <end position="91"/>
    </location>
</feature>
<dbReference type="InterPro" id="IPR036086">
    <property type="entry name" value="ParB/Sulfiredoxin_sf"/>
</dbReference>
<accession>A0A5B9W1E1</accession>
<keyword evidence="4" id="KW-1185">Reference proteome</keyword>
<evidence type="ECO:0000256" key="1">
    <source>
        <dbReference type="SAM" id="MobiDB-lite"/>
    </source>
</evidence>
<dbReference type="Gene3D" id="3.90.1530.10">
    <property type="entry name" value="Conserved hypothetical protein from pyrococcus furiosus pfu- 392566-001, ParB domain"/>
    <property type="match status" value="1"/>
</dbReference>
<evidence type="ECO:0000259" key="2">
    <source>
        <dbReference type="SMART" id="SM00470"/>
    </source>
</evidence>